<reference evidence="2" key="2">
    <citation type="submission" date="2012-06" db="EMBL/GenBank/DDBJ databases">
        <authorList>
            <person name="Yu Y."/>
            <person name="Currie J."/>
            <person name="Lomeli R."/>
            <person name="Angelova A."/>
            <person name="Collura K."/>
            <person name="Wissotski M."/>
            <person name="Campos D."/>
            <person name="Kudrna D."/>
            <person name="Golser W."/>
            <person name="Ashely E."/>
            <person name="Descour A."/>
            <person name="Fernandes J."/>
            <person name="Soderlund C."/>
            <person name="Walbot V."/>
        </authorList>
    </citation>
    <scope>NUCLEOTIDE SEQUENCE</scope>
    <source>
        <strain evidence="2">B73</strain>
    </source>
</reference>
<accession>C0PMN0</accession>
<sequence length="84" mass="9234">MNPLAIRNGGHVKACCTGKLLNNLGPSNNNCRLDSSSKHLRILLPFCRPVSRICRNEQRSESMQESSNFLGSPSRAGRPCLLPL</sequence>
<dbReference type="EMBL" id="BT069549">
    <property type="protein sequence ID" value="ACN36446.1"/>
    <property type="molecule type" value="mRNA"/>
</dbReference>
<name>C0PMN0_MAIZE</name>
<reference evidence="2" key="1">
    <citation type="journal article" date="2009" name="PLoS Genet.">
        <title>Sequencing, mapping, and analysis of 27,455 maize full-length cDNAs.</title>
        <authorList>
            <person name="Soderlund C."/>
            <person name="Descour A."/>
            <person name="Kudrna D."/>
            <person name="Bomhoff M."/>
            <person name="Boyd L."/>
            <person name="Currie J."/>
            <person name="Angelova A."/>
            <person name="Collura K."/>
            <person name="Wissotski M."/>
            <person name="Ashley E."/>
            <person name="Morrow D."/>
            <person name="Fernandes J."/>
            <person name="Walbot V."/>
            <person name="Yu Y."/>
        </authorList>
    </citation>
    <scope>NUCLEOTIDE SEQUENCE</scope>
    <source>
        <strain evidence="2">B73</strain>
    </source>
</reference>
<feature type="region of interest" description="Disordered" evidence="1">
    <location>
        <begin position="58"/>
        <end position="84"/>
    </location>
</feature>
<evidence type="ECO:0000256" key="1">
    <source>
        <dbReference type="SAM" id="MobiDB-lite"/>
    </source>
</evidence>
<protein>
    <submittedName>
        <fullName evidence="2">Uncharacterized protein</fullName>
    </submittedName>
</protein>
<dbReference type="AlphaFoldDB" id="C0PMN0"/>
<organism evidence="2">
    <name type="scientific">Zea mays</name>
    <name type="common">Maize</name>
    <dbReference type="NCBI Taxonomy" id="4577"/>
    <lineage>
        <taxon>Eukaryota</taxon>
        <taxon>Viridiplantae</taxon>
        <taxon>Streptophyta</taxon>
        <taxon>Embryophyta</taxon>
        <taxon>Tracheophyta</taxon>
        <taxon>Spermatophyta</taxon>
        <taxon>Magnoliopsida</taxon>
        <taxon>Liliopsida</taxon>
        <taxon>Poales</taxon>
        <taxon>Poaceae</taxon>
        <taxon>PACMAD clade</taxon>
        <taxon>Panicoideae</taxon>
        <taxon>Andropogonodae</taxon>
        <taxon>Andropogoneae</taxon>
        <taxon>Tripsacinae</taxon>
        <taxon>Zea</taxon>
    </lineage>
</organism>
<evidence type="ECO:0000313" key="2">
    <source>
        <dbReference type="EMBL" id="ACN36446.1"/>
    </source>
</evidence>
<dbReference type="HOGENOM" id="CLU_2530785_0_0_1"/>
<proteinExistence type="evidence at transcript level"/>